<evidence type="ECO:0000256" key="1">
    <source>
        <dbReference type="SAM" id="Phobius"/>
    </source>
</evidence>
<keyword evidence="1" id="KW-0812">Transmembrane</keyword>
<dbReference type="EMBL" id="DYVF01000029">
    <property type="protein sequence ID" value="HJG30574.1"/>
    <property type="molecule type" value="Genomic_DNA"/>
</dbReference>
<feature type="transmembrane region" description="Helical" evidence="1">
    <location>
        <begin position="6"/>
        <end position="38"/>
    </location>
</feature>
<sequence>MPLEYASILLGALAILLGFAPIVPLQLIGVAAGIAGIVASRRARKADYRKDMPATAGFICSIAGVVVSAVTPLFALIIAVAQAAMG</sequence>
<evidence type="ECO:0000313" key="3">
    <source>
        <dbReference type="Proteomes" id="UP000746751"/>
    </source>
</evidence>
<gene>
    <name evidence="2" type="ORF">K8U80_04160</name>
</gene>
<evidence type="ECO:0000313" key="2">
    <source>
        <dbReference type="EMBL" id="HJG30574.1"/>
    </source>
</evidence>
<keyword evidence="1" id="KW-0472">Membrane</keyword>
<proteinExistence type="predicted"/>
<evidence type="ECO:0008006" key="4">
    <source>
        <dbReference type="Google" id="ProtNLM"/>
    </source>
</evidence>
<comment type="caution">
    <text evidence="2">The sequence shown here is derived from an EMBL/GenBank/DDBJ whole genome shotgun (WGS) entry which is preliminary data.</text>
</comment>
<accession>A0A921IPX6</accession>
<organism evidence="2 3">
    <name type="scientific">Collinsella ihumii</name>
    <dbReference type="NCBI Taxonomy" id="1720204"/>
    <lineage>
        <taxon>Bacteria</taxon>
        <taxon>Bacillati</taxon>
        <taxon>Actinomycetota</taxon>
        <taxon>Coriobacteriia</taxon>
        <taxon>Coriobacteriales</taxon>
        <taxon>Coriobacteriaceae</taxon>
        <taxon>Collinsella</taxon>
    </lineage>
</organism>
<reference evidence="2" key="2">
    <citation type="submission" date="2021-09" db="EMBL/GenBank/DDBJ databases">
        <authorList>
            <person name="Gilroy R."/>
        </authorList>
    </citation>
    <scope>NUCLEOTIDE SEQUENCE</scope>
    <source>
        <strain evidence="2">ChiGjej2B2-7701</strain>
    </source>
</reference>
<protein>
    <recommendedName>
        <fullName evidence="4">DUF4190 domain-containing protein</fullName>
    </recommendedName>
</protein>
<reference evidence="2" key="1">
    <citation type="journal article" date="2021" name="PeerJ">
        <title>Extensive microbial diversity within the chicken gut microbiome revealed by metagenomics and culture.</title>
        <authorList>
            <person name="Gilroy R."/>
            <person name="Ravi A."/>
            <person name="Getino M."/>
            <person name="Pursley I."/>
            <person name="Horton D.L."/>
            <person name="Alikhan N.F."/>
            <person name="Baker D."/>
            <person name="Gharbi K."/>
            <person name="Hall N."/>
            <person name="Watson M."/>
            <person name="Adriaenssens E.M."/>
            <person name="Foster-Nyarko E."/>
            <person name="Jarju S."/>
            <person name="Secka A."/>
            <person name="Antonio M."/>
            <person name="Oren A."/>
            <person name="Chaudhuri R.R."/>
            <person name="La Ragione R."/>
            <person name="Hildebrand F."/>
            <person name="Pallen M.J."/>
        </authorList>
    </citation>
    <scope>NUCLEOTIDE SEQUENCE</scope>
    <source>
        <strain evidence="2">ChiGjej2B2-7701</strain>
    </source>
</reference>
<feature type="transmembrane region" description="Helical" evidence="1">
    <location>
        <begin position="58"/>
        <end position="85"/>
    </location>
</feature>
<keyword evidence="1" id="KW-1133">Transmembrane helix</keyword>
<dbReference type="AlphaFoldDB" id="A0A921IPX6"/>
<dbReference type="Proteomes" id="UP000746751">
    <property type="component" value="Unassembled WGS sequence"/>
</dbReference>
<name>A0A921IPX6_9ACTN</name>